<evidence type="ECO:0000313" key="1">
    <source>
        <dbReference type="EMBL" id="RUS92080.1"/>
    </source>
</evidence>
<gene>
    <name evidence="1" type="ORF">EGW08_000104</name>
</gene>
<proteinExistence type="predicted"/>
<comment type="caution">
    <text evidence="1">The sequence shown here is derived from an EMBL/GenBank/DDBJ whole genome shotgun (WGS) entry which is preliminary data.</text>
</comment>
<sequence>MFRCVFKGGSKISESTSDYAVKPQRSKDFTAISWARGGEIPAARLADWRASISGMIGVRLGRCFIEPTQGRLAPCRNLNYQQISGKVPKSKRTKYRATNMFVDHLQGEPAPKRAPK</sequence>
<name>A0A3S1A2D3_ELYCH</name>
<accession>A0A3S1A2D3</accession>
<dbReference type="OrthoDB" id="10444073at2759"/>
<organism evidence="1 2">
    <name type="scientific">Elysia chlorotica</name>
    <name type="common">Eastern emerald elysia</name>
    <name type="synonym">Sea slug</name>
    <dbReference type="NCBI Taxonomy" id="188477"/>
    <lineage>
        <taxon>Eukaryota</taxon>
        <taxon>Metazoa</taxon>
        <taxon>Spiralia</taxon>
        <taxon>Lophotrochozoa</taxon>
        <taxon>Mollusca</taxon>
        <taxon>Gastropoda</taxon>
        <taxon>Heterobranchia</taxon>
        <taxon>Euthyneura</taxon>
        <taxon>Panpulmonata</taxon>
        <taxon>Sacoglossa</taxon>
        <taxon>Placobranchoidea</taxon>
        <taxon>Plakobranchidae</taxon>
        <taxon>Elysia</taxon>
    </lineage>
</organism>
<evidence type="ECO:0000313" key="2">
    <source>
        <dbReference type="Proteomes" id="UP000271974"/>
    </source>
</evidence>
<reference evidence="1 2" key="1">
    <citation type="submission" date="2019-01" db="EMBL/GenBank/DDBJ databases">
        <title>A draft genome assembly of the solar-powered sea slug Elysia chlorotica.</title>
        <authorList>
            <person name="Cai H."/>
            <person name="Li Q."/>
            <person name="Fang X."/>
            <person name="Li J."/>
            <person name="Curtis N.E."/>
            <person name="Altenburger A."/>
            <person name="Shibata T."/>
            <person name="Feng M."/>
            <person name="Maeda T."/>
            <person name="Schwartz J.A."/>
            <person name="Shigenobu S."/>
            <person name="Lundholm N."/>
            <person name="Nishiyama T."/>
            <person name="Yang H."/>
            <person name="Hasebe M."/>
            <person name="Li S."/>
            <person name="Pierce S.K."/>
            <person name="Wang J."/>
        </authorList>
    </citation>
    <scope>NUCLEOTIDE SEQUENCE [LARGE SCALE GENOMIC DNA]</scope>
    <source>
        <strain evidence="1">EC2010</strain>
        <tissue evidence="1">Whole organism of an adult</tissue>
    </source>
</reference>
<dbReference type="AlphaFoldDB" id="A0A3S1A2D3"/>
<dbReference type="EMBL" id="RQTK01000002">
    <property type="protein sequence ID" value="RUS92080.1"/>
    <property type="molecule type" value="Genomic_DNA"/>
</dbReference>
<protein>
    <submittedName>
        <fullName evidence="1">Uncharacterized protein</fullName>
    </submittedName>
</protein>
<dbReference type="Proteomes" id="UP000271974">
    <property type="component" value="Unassembled WGS sequence"/>
</dbReference>
<keyword evidence="2" id="KW-1185">Reference proteome</keyword>